<comment type="caution">
    <text evidence="1">The sequence shown here is derived from an EMBL/GenBank/DDBJ whole genome shotgun (WGS) entry which is preliminary data.</text>
</comment>
<gene>
    <name evidence="1" type="ORF">RN001_004571</name>
</gene>
<accession>A0AAN7SHI6</accession>
<dbReference type="PANTHER" id="PTHR21301:SF11">
    <property type="entry name" value="GIY-YIG DOMAIN-CONTAINING PROTEIN"/>
    <property type="match status" value="1"/>
</dbReference>
<evidence type="ECO:0000313" key="2">
    <source>
        <dbReference type="Proteomes" id="UP001353858"/>
    </source>
</evidence>
<dbReference type="PANTHER" id="PTHR21301">
    <property type="entry name" value="REVERSE TRANSCRIPTASE"/>
    <property type="match status" value="1"/>
</dbReference>
<keyword evidence="2" id="KW-1185">Reference proteome</keyword>
<dbReference type="AlphaFoldDB" id="A0AAN7SHI6"/>
<protein>
    <submittedName>
        <fullName evidence="1">Uncharacterized protein</fullName>
    </submittedName>
</protein>
<reference evidence="2" key="1">
    <citation type="submission" date="2023-01" db="EMBL/GenBank/DDBJ databases">
        <title>Key to firefly adult light organ development and bioluminescence: homeobox transcription factors regulate luciferase expression and transportation to peroxisome.</title>
        <authorList>
            <person name="Fu X."/>
        </authorList>
    </citation>
    <scope>NUCLEOTIDE SEQUENCE [LARGE SCALE GENOMIC DNA]</scope>
</reference>
<evidence type="ECO:0000313" key="1">
    <source>
        <dbReference type="EMBL" id="KAK4881252.1"/>
    </source>
</evidence>
<dbReference type="Proteomes" id="UP001353858">
    <property type="component" value="Unassembled WGS sequence"/>
</dbReference>
<organism evidence="1 2">
    <name type="scientific">Aquatica leii</name>
    <dbReference type="NCBI Taxonomy" id="1421715"/>
    <lineage>
        <taxon>Eukaryota</taxon>
        <taxon>Metazoa</taxon>
        <taxon>Ecdysozoa</taxon>
        <taxon>Arthropoda</taxon>
        <taxon>Hexapoda</taxon>
        <taxon>Insecta</taxon>
        <taxon>Pterygota</taxon>
        <taxon>Neoptera</taxon>
        <taxon>Endopterygota</taxon>
        <taxon>Coleoptera</taxon>
        <taxon>Polyphaga</taxon>
        <taxon>Elateriformia</taxon>
        <taxon>Elateroidea</taxon>
        <taxon>Lampyridae</taxon>
        <taxon>Luciolinae</taxon>
        <taxon>Aquatica</taxon>
    </lineage>
</organism>
<name>A0AAN7SHI6_9COLE</name>
<sequence length="198" mass="22728">MKKRAEDILAKPVQIYAQSILALDYSTRAVMPSEELTKRTLRNHKTKNIPGTTNSLEKLITEVNTYSVIKPSIKFTMEKEKENSLSFLDVQVTKNKKIMETTVYRKPTHTGRYLNFESNHSTSTTELDLLGISEKVCSMTRADSINSLNEFILSRVIFSLILTFKSPYTMSSCTYKSMFEIDNTINNNETNKINNLYK</sequence>
<dbReference type="EMBL" id="JARPUR010000002">
    <property type="protein sequence ID" value="KAK4881252.1"/>
    <property type="molecule type" value="Genomic_DNA"/>
</dbReference>
<proteinExistence type="predicted"/>